<dbReference type="InterPro" id="IPR000182">
    <property type="entry name" value="GNAT_dom"/>
</dbReference>
<dbReference type="InterPro" id="IPR056935">
    <property type="entry name" value="Rv0428c-like_C"/>
</dbReference>
<protein>
    <submittedName>
        <fullName evidence="2">GNAT family N-acetyltransferase</fullName>
    </submittedName>
</protein>
<accession>A0A3A9K7H0</accession>
<dbReference type="AlphaFoldDB" id="A0A3A9K7H0"/>
<proteinExistence type="predicted"/>
<dbReference type="RefSeq" id="WP_110935409.1">
    <property type="nucleotide sequence ID" value="NZ_KZ614146.1"/>
</dbReference>
<evidence type="ECO:0000259" key="1">
    <source>
        <dbReference type="PROSITE" id="PS51186"/>
    </source>
</evidence>
<comment type="caution">
    <text evidence="2">The sequence shown here is derived from an EMBL/GenBank/DDBJ whole genome shotgun (WGS) entry which is preliminary data.</text>
</comment>
<dbReference type="CDD" id="cd04301">
    <property type="entry name" value="NAT_SF"/>
    <property type="match status" value="1"/>
</dbReference>
<feature type="domain" description="N-acetyltransferase" evidence="1">
    <location>
        <begin position="102"/>
        <end position="250"/>
    </location>
</feature>
<dbReference type="Gene3D" id="3.40.630.30">
    <property type="match status" value="1"/>
</dbReference>
<dbReference type="Proteomes" id="UP000281498">
    <property type="component" value="Unassembled WGS sequence"/>
</dbReference>
<dbReference type="PROSITE" id="PS51186">
    <property type="entry name" value="GNAT"/>
    <property type="match status" value="1"/>
</dbReference>
<organism evidence="2 3">
    <name type="scientific">Salipaludibacillus neizhouensis</name>
    <dbReference type="NCBI Taxonomy" id="885475"/>
    <lineage>
        <taxon>Bacteria</taxon>
        <taxon>Bacillati</taxon>
        <taxon>Bacillota</taxon>
        <taxon>Bacilli</taxon>
        <taxon>Bacillales</taxon>
        <taxon>Bacillaceae</taxon>
    </lineage>
</organism>
<dbReference type="SUPFAM" id="SSF55729">
    <property type="entry name" value="Acyl-CoA N-acyltransferases (Nat)"/>
    <property type="match status" value="1"/>
</dbReference>
<dbReference type="EMBL" id="PDOE01000003">
    <property type="protein sequence ID" value="RKL67428.1"/>
    <property type="molecule type" value="Genomic_DNA"/>
</dbReference>
<name>A0A3A9K7H0_9BACI</name>
<dbReference type="OrthoDB" id="9805924at2"/>
<evidence type="ECO:0000313" key="2">
    <source>
        <dbReference type="EMBL" id="RKL67428.1"/>
    </source>
</evidence>
<dbReference type="Pfam" id="PF24553">
    <property type="entry name" value="Rv0428c_C"/>
    <property type="match status" value="1"/>
</dbReference>
<reference evidence="2 3" key="1">
    <citation type="submission" date="2017-10" db="EMBL/GenBank/DDBJ databases">
        <title>Bacillus sp. nov., a halophilic bacterium isolated from a Keqin Lake.</title>
        <authorList>
            <person name="Wang H."/>
        </authorList>
    </citation>
    <scope>NUCLEOTIDE SEQUENCE [LARGE SCALE GENOMIC DNA]</scope>
    <source>
        <strain evidence="2 3">KCTC 13187</strain>
    </source>
</reference>
<gene>
    <name evidence="2" type="ORF">CR203_08705</name>
</gene>
<dbReference type="InterPro" id="IPR016181">
    <property type="entry name" value="Acyl_CoA_acyltransferase"/>
</dbReference>
<keyword evidence="2" id="KW-0808">Transferase</keyword>
<keyword evidence="3" id="KW-1185">Reference proteome</keyword>
<dbReference type="GO" id="GO:0016747">
    <property type="term" value="F:acyltransferase activity, transferring groups other than amino-acyl groups"/>
    <property type="evidence" value="ECO:0007669"/>
    <property type="project" value="InterPro"/>
</dbReference>
<evidence type="ECO:0000313" key="3">
    <source>
        <dbReference type="Proteomes" id="UP000281498"/>
    </source>
</evidence>
<sequence>MEDQSFIQKIEELSLNALPALQTHLFDGWVLRFADGYTKRANSINALYFSKQEVEQKIDISEQIYEKRNLRTVYKITPQVFPQNLDKSLDERDYVLEGITSVQLLPLEKIELHSAQNVEVYEYLHDSWLSAFCRLSKIKENDQSTMKQILRNIVPGICYAMVIDDNGNVVACGRGVLEGEYIGLYDIITDEKYRYKGYGEKLVLQILQWGKESAAKFAYLQVMISNVPALNLYSKIGFEEKYSYYYRIKK</sequence>